<name>A0A014P0U4_9HYPO</name>
<dbReference type="EMBL" id="JELW01000141">
    <property type="protein sequence ID" value="EXU94832.1"/>
    <property type="molecule type" value="Genomic_DNA"/>
</dbReference>
<dbReference type="AlphaFoldDB" id="A0A014P0U4"/>
<evidence type="ECO:0000313" key="2">
    <source>
        <dbReference type="EMBL" id="EXU94832.1"/>
    </source>
</evidence>
<organism evidence="2 3">
    <name type="scientific">Metarhizium robertsii</name>
    <dbReference type="NCBI Taxonomy" id="568076"/>
    <lineage>
        <taxon>Eukaryota</taxon>
        <taxon>Fungi</taxon>
        <taxon>Dikarya</taxon>
        <taxon>Ascomycota</taxon>
        <taxon>Pezizomycotina</taxon>
        <taxon>Sordariomycetes</taxon>
        <taxon>Hypocreomycetidae</taxon>
        <taxon>Hypocreales</taxon>
        <taxon>Clavicipitaceae</taxon>
        <taxon>Metarhizium</taxon>
    </lineage>
</organism>
<gene>
    <name evidence="2" type="ORF">X797_012085</name>
</gene>
<proteinExistence type="predicted"/>
<accession>A0A014P0U4</accession>
<sequence length="284" mass="32632">MNQTYHEQHYATGHQPYGVPASYNAQQLAAQQQAQANAAAMYRIHNQWRRDKEEQLKDVVWGALAPGMQQCVRDMAAKSDEHSQELRDIRDGLTSTIASVSEKLHSFQESVVCQFGDLGADVQALKDEAQQMPRRFLSFEEDNERMRTSQECRDQELFARIDQLEKKMQLQSESILSCIQQLFEQAEIKNDQRQNKVMGMLGEVSAQNLSIQRYFSAPLSEPRMKTRSQGRRRSIGHELQDVPFVRAARDAVIKALKEDPSPRKLDKKDCPRCGPSKPKRRRRG</sequence>
<comment type="caution">
    <text evidence="2">The sequence shown here is derived from an EMBL/GenBank/DDBJ whole genome shotgun (WGS) entry which is preliminary data.</text>
</comment>
<evidence type="ECO:0000313" key="3">
    <source>
        <dbReference type="Proteomes" id="UP000030151"/>
    </source>
</evidence>
<feature type="compositionally biased region" description="Basic and acidic residues" evidence="1">
    <location>
        <begin position="255"/>
        <end position="271"/>
    </location>
</feature>
<reference evidence="2 3" key="1">
    <citation type="submission" date="2014-02" db="EMBL/GenBank/DDBJ databases">
        <title>The genome sequence of the entomopathogenic fungus Metarhizium robertsii ARSEF 2575.</title>
        <authorList>
            <person name="Giuliano Garisto Donzelli B."/>
            <person name="Roe B.A."/>
            <person name="Macmil S.L."/>
            <person name="Krasnoff S.B."/>
            <person name="Gibson D.M."/>
        </authorList>
    </citation>
    <scope>NUCLEOTIDE SEQUENCE [LARGE SCALE GENOMIC DNA]</scope>
    <source>
        <strain evidence="2 3">ARSEF 2575</strain>
    </source>
</reference>
<dbReference type="Proteomes" id="UP000030151">
    <property type="component" value="Unassembled WGS sequence"/>
</dbReference>
<feature type="compositionally biased region" description="Basic residues" evidence="1">
    <location>
        <begin position="225"/>
        <end position="234"/>
    </location>
</feature>
<evidence type="ECO:0000256" key="1">
    <source>
        <dbReference type="SAM" id="MobiDB-lite"/>
    </source>
</evidence>
<dbReference type="HOGENOM" id="CLU_980338_0_0_1"/>
<feature type="region of interest" description="Disordered" evidence="1">
    <location>
        <begin position="220"/>
        <end position="239"/>
    </location>
</feature>
<feature type="region of interest" description="Disordered" evidence="1">
    <location>
        <begin position="255"/>
        <end position="284"/>
    </location>
</feature>
<protein>
    <submittedName>
        <fullName evidence="2">Uncharacterized protein</fullName>
    </submittedName>
</protein>